<comment type="caution">
    <text evidence="2">The sequence shown here is derived from an EMBL/GenBank/DDBJ whole genome shotgun (WGS) entry which is preliminary data.</text>
</comment>
<gene>
    <name evidence="2" type="ORF">Daus18300_000872</name>
</gene>
<evidence type="ECO:0000313" key="3">
    <source>
        <dbReference type="Proteomes" id="UP001583177"/>
    </source>
</evidence>
<dbReference type="Proteomes" id="UP001583177">
    <property type="component" value="Unassembled WGS sequence"/>
</dbReference>
<feature type="region of interest" description="Disordered" evidence="1">
    <location>
        <begin position="163"/>
        <end position="222"/>
    </location>
</feature>
<keyword evidence="3" id="KW-1185">Reference proteome</keyword>
<protein>
    <submittedName>
        <fullName evidence="2">Uncharacterized protein</fullName>
    </submittedName>
</protein>
<evidence type="ECO:0000313" key="2">
    <source>
        <dbReference type="EMBL" id="KAL1881819.1"/>
    </source>
</evidence>
<feature type="region of interest" description="Disordered" evidence="1">
    <location>
        <begin position="48"/>
        <end position="135"/>
    </location>
</feature>
<organism evidence="2 3">
    <name type="scientific">Diaporthe australafricana</name>
    <dbReference type="NCBI Taxonomy" id="127596"/>
    <lineage>
        <taxon>Eukaryota</taxon>
        <taxon>Fungi</taxon>
        <taxon>Dikarya</taxon>
        <taxon>Ascomycota</taxon>
        <taxon>Pezizomycotina</taxon>
        <taxon>Sordariomycetes</taxon>
        <taxon>Sordariomycetidae</taxon>
        <taxon>Diaporthales</taxon>
        <taxon>Diaporthaceae</taxon>
        <taxon>Diaporthe</taxon>
    </lineage>
</organism>
<feature type="compositionally biased region" description="Polar residues" evidence="1">
    <location>
        <begin position="98"/>
        <end position="122"/>
    </location>
</feature>
<sequence>MHDIQGMGDDAALAPKKSTCYFCQQVCKPGDGLCNKCETRFQPQEEVFDYSDSEYEDDAALDDRPHSPPEGAQHPPATPPMSAKRRDTRYPRPRESPTGWSETSSVSYLQQSGSRSASTSPTPHVALELKVVPPQDIKIRTVSSPIRATAGDGPSAFHRIQQAMKSRGSVSPGDQDSDAIRLGKVRSGEIRRVDYPDIIKAKPATPNDNGQRNPLEQQYQSRGSFGNWLKYYAEDDKNNERTIPETPGTYDRVTSIYDIYASSEDT</sequence>
<dbReference type="EMBL" id="JAWRVE010000005">
    <property type="protein sequence ID" value="KAL1881819.1"/>
    <property type="molecule type" value="Genomic_DNA"/>
</dbReference>
<feature type="compositionally biased region" description="Basic and acidic residues" evidence="1">
    <location>
        <begin position="84"/>
        <end position="95"/>
    </location>
</feature>
<feature type="compositionally biased region" description="Basic and acidic residues" evidence="1">
    <location>
        <begin position="178"/>
        <end position="200"/>
    </location>
</feature>
<accession>A0ABR3Y1D0</accession>
<reference evidence="2 3" key="1">
    <citation type="journal article" date="2024" name="IMA Fungus">
        <title>IMA Genome - F19 : A genome assembly and annotation guide to empower mycologists, including annotated draft genome sequences of Ceratocystis pirilliformis, Diaporthe australafricana, Fusarium ophioides, Paecilomyces lecythidis, and Sporothrix stenoceras.</title>
        <authorList>
            <person name="Aylward J."/>
            <person name="Wilson A.M."/>
            <person name="Visagie C.M."/>
            <person name="Spraker J."/>
            <person name="Barnes I."/>
            <person name="Buitendag C."/>
            <person name="Ceriani C."/>
            <person name="Del Mar Angel L."/>
            <person name="du Plessis D."/>
            <person name="Fuchs T."/>
            <person name="Gasser K."/>
            <person name="Kramer D."/>
            <person name="Li W."/>
            <person name="Munsamy K."/>
            <person name="Piso A."/>
            <person name="Price J.L."/>
            <person name="Sonnekus B."/>
            <person name="Thomas C."/>
            <person name="van der Nest A."/>
            <person name="van Dijk A."/>
            <person name="van Heerden A."/>
            <person name="van Vuuren N."/>
            <person name="Yilmaz N."/>
            <person name="Duong T.A."/>
            <person name="van der Merwe N.A."/>
            <person name="Wingfield M.J."/>
            <person name="Wingfield B.D."/>
        </authorList>
    </citation>
    <scope>NUCLEOTIDE SEQUENCE [LARGE SCALE GENOMIC DNA]</scope>
    <source>
        <strain evidence="2 3">CMW 18300</strain>
    </source>
</reference>
<feature type="compositionally biased region" description="Acidic residues" evidence="1">
    <location>
        <begin position="48"/>
        <end position="60"/>
    </location>
</feature>
<name>A0ABR3Y1D0_9PEZI</name>
<proteinExistence type="predicted"/>
<evidence type="ECO:0000256" key="1">
    <source>
        <dbReference type="SAM" id="MobiDB-lite"/>
    </source>
</evidence>
<feature type="compositionally biased region" description="Polar residues" evidence="1">
    <location>
        <begin position="206"/>
        <end position="222"/>
    </location>
</feature>